<dbReference type="RefSeq" id="WP_377935624.1">
    <property type="nucleotide sequence ID" value="NZ_JBHUMF010000030.1"/>
</dbReference>
<dbReference type="PANTHER" id="PTHR11601">
    <property type="entry name" value="CYSTEINE DESULFURYLASE FAMILY MEMBER"/>
    <property type="match status" value="1"/>
</dbReference>
<protein>
    <submittedName>
        <fullName evidence="4">IscS subfamily cysteine desulfurase</fullName>
    </submittedName>
</protein>
<accession>A0ABW5RSH1</accession>
<dbReference type="InterPro" id="IPR015424">
    <property type="entry name" value="PyrdxlP-dep_Trfase"/>
</dbReference>
<reference evidence="5" key="1">
    <citation type="journal article" date="2019" name="Int. J. Syst. Evol. Microbiol.">
        <title>The Global Catalogue of Microorganisms (GCM) 10K type strain sequencing project: providing services to taxonomists for standard genome sequencing and annotation.</title>
        <authorList>
            <consortium name="The Broad Institute Genomics Platform"/>
            <consortium name="The Broad Institute Genome Sequencing Center for Infectious Disease"/>
            <person name="Wu L."/>
            <person name="Ma J."/>
        </authorList>
    </citation>
    <scope>NUCLEOTIDE SEQUENCE [LARGE SCALE GENOMIC DNA]</scope>
    <source>
        <strain evidence="5">KCTC 3913</strain>
    </source>
</reference>
<evidence type="ECO:0000256" key="1">
    <source>
        <dbReference type="ARBA" id="ARBA00001933"/>
    </source>
</evidence>
<organism evidence="4 5">
    <name type="scientific">Bacillus seohaeanensis</name>
    <dbReference type="NCBI Taxonomy" id="284580"/>
    <lineage>
        <taxon>Bacteria</taxon>
        <taxon>Bacillati</taxon>
        <taxon>Bacillota</taxon>
        <taxon>Bacilli</taxon>
        <taxon>Bacillales</taxon>
        <taxon>Bacillaceae</taxon>
        <taxon>Bacillus</taxon>
    </lineage>
</organism>
<dbReference type="Gene3D" id="3.90.1150.10">
    <property type="entry name" value="Aspartate Aminotransferase, domain 1"/>
    <property type="match status" value="1"/>
</dbReference>
<keyword evidence="2" id="KW-0663">Pyridoxal phosphate</keyword>
<evidence type="ECO:0000259" key="3">
    <source>
        <dbReference type="Pfam" id="PF00266"/>
    </source>
</evidence>
<dbReference type="InterPro" id="IPR016454">
    <property type="entry name" value="Cysteine_dSase"/>
</dbReference>
<evidence type="ECO:0000313" key="5">
    <source>
        <dbReference type="Proteomes" id="UP001597506"/>
    </source>
</evidence>
<comment type="cofactor">
    <cofactor evidence="1">
        <name>pyridoxal 5'-phosphate</name>
        <dbReference type="ChEBI" id="CHEBI:597326"/>
    </cofactor>
</comment>
<sequence length="380" mass="41962">MKYFDYAATTPIEKNSLEVFNEVSKHFWGNTSSLHDIGTSATSLLEKCREELAQLLCVPSTGIYFTSGGTEGNQLALLTLAMSAKKHGNHIIIGMAEHTSIHSTADLLSQLGFTITKVPMLSDGIINLEALENAIRPETILLSIQHINGEIGAIQPLDKVKKILQGKNIFFHSDFVQSFGKIAIHTYTNLVDSFTVSSHKIYGPKGVGAVFLNPNLEITPFFPSQSHENGFRGGTVNLPGIAAFVTAAQEANNHFELTKYWRLREFFLQELKKELAEKAFVIESNQSTQLPHVIGLCLEGIQGQWLMLEANRKGFAISTGSACHIGKLEPSKTLTAMDTPLQQAKEFIRISFGKDTKKQDVVELARQLIITYHTARSTQS</sequence>
<dbReference type="NCBIfam" id="NF002806">
    <property type="entry name" value="PRK02948.1"/>
    <property type="match status" value="1"/>
</dbReference>
<comment type="caution">
    <text evidence="4">The sequence shown here is derived from an EMBL/GenBank/DDBJ whole genome shotgun (WGS) entry which is preliminary data.</text>
</comment>
<dbReference type="PIRSF" id="PIRSF005572">
    <property type="entry name" value="NifS"/>
    <property type="match status" value="1"/>
</dbReference>
<dbReference type="EMBL" id="JBHUMF010000030">
    <property type="protein sequence ID" value="MFD2681422.1"/>
    <property type="molecule type" value="Genomic_DNA"/>
</dbReference>
<dbReference type="InterPro" id="IPR015422">
    <property type="entry name" value="PyrdxlP-dep_Trfase_small"/>
</dbReference>
<dbReference type="InterPro" id="IPR015421">
    <property type="entry name" value="PyrdxlP-dep_Trfase_major"/>
</dbReference>
<name>A0ABW5RSH1_9BACI</name>
<keyword evidence="5" id="KW-1185">Reference proteome</keyword>
<proteinExistence type="predicted"/>
<dbReference type="Pfam" id="PF00266">
    <property type="entry name" value="Aminotran_5"/>
    <property type="match status" value="1"/>
</dbReference>
<evidence type="ECO:0000313" key="4">
    <source>
        <dbReference type="EMBL" id="MFD2681422.1"/>
    </source>
</evidence>
<gene>
    <name evidence="4" type="ORF">ACFSUL_11765</name>
</gene>
<dbReference type="PANTHER" id="PTHR11601:SF36">
    <property type="entry name" value="CYSTEINE DESULFURASE NIFS-RELATED"/>
    <property type="match status" value="1"/>
</dbReference>
<dbReference type="InterPro" id="IPR000192">
    <property type="entry name" value="Aminotrans_V_dom"/>
</dbReference>
<feature type="domain" description="Aminotransferase class V" evidence="3">
    <location>
        <begin position="3"/>
        <end position="363"/>
    </location>
</feature>
<dbReference type="Gene3D" id="1.10.260.50">
    <property type="match status" value="1"/>
</dbReference>
<evidence type="ECO:0000256" key="2">
    <source>
        <dbReference type="ARBA" id="ARBA00022898"/>
    </source>
</evidence>
<dbReference type="Gene3D" id="3.40.640.10">
    <property type="entry name" value="Type I PLP-dependent aspartate aminotransferase-like (Major domain)"/>
    <property type="match status" value="1"/>
</dbReference>
<dbReference type="SUPFAM" id="SSF53383">
    <property type="entry name" value="PLP-dependent transferases"/>
    <property type="match status" value="1"/>
</dbReference>
<dbReference type="Proteomes" id="UP001597506">
    <property type="component" value="Unassembled WGS sequence"/>
</dbReference>